<comment type="function">
    <text evidence="3">Catalyzes the formation of 4-diphosphocytidyl-2-C-methyl-D-erythritol from CTP and 2-C-methyl-D-erythritol 4-phosphate (MEP).</text>
</comment>
<accession>A0A5M9H7W8</accession>
<feature type="site" description="Positions MEP for the nucleophilic attack" evidence="3">
    <location>
        <position position="206"/>
    </location>
</feature>
<dbReference type="FunFam" id="3.90.550.10:FF:000003">
    <property type="entry name" value="2-C-methyl-D-erythritol 4-phosphate cytidylyltransferase"/>
    <property type="match status" value="1"/>
</dbReference>
<dbReference type="GO" id="GO:0019288">
    <property type="term" value="P:isopentenyl diphosphate biosynthetic process, methylerythritol 4-phosphate pathway"/>
    <property type="evidence" value="ECO:0007669"/>
    <property type="project" value="UniProtKB-UniRule"/>
</dbReference>
<feature type="site" description="Transition state stabilizer" evidence="3">
    <location>
        <position position="22"/>
    </location>
</feature>
<dbReference type="Proteomes" id="UP000322918">
    <property type="component" value="Unassembled WGS sequence"/>
</dbReference>
<evidence type="ECO:0000256" key="3">
    <source>
        <dbReference type="HAMAP-Rule" id="MF_00108"/>
    </source>
</evidence>
<keyword evidence="3" id="KW-0414">Isoprene biosynthesis</keyword>
<evidence type="ECO:0000313" key="4">
    <source>
        <dbReference type="EMBL" id="KAA8482399.1"/>
    </source>
</evidence>
<proteinExistence type="inferred from homology"/>
<dbReference type="UniPathway" id="UPA00056">
    <property type="reaction ID" value="UER00093"/>
</dbReference>
<reference evidence="4 5" key="1">
    <citation type="submission" date="2019-09" db="EMBL/GenBank/DDBJ databases">
        <title>Pararcticibacter amylolyticus gen. nov., sp. nov., isolated from a rottenly hemp rope, and reclassification of Pedobacter tournemirensis as Pararcticibacter tournemirensis comb. nov.</title>
        <authorList>
            <person name="Cai Y."/>
        </authorList>
    </citation>
    <scope>NUCLEOTIDE SEQUENCE [LARGE SCALE GENOMIC DNA]</scope>
    <source>
        <strain evidence="4 5">TF5-37.2-LB10</strain>
    </source>
</reference>
<feature type="site" description="Positions MEP for the nucleophilic attack" evidence="3">
    <location>
        <position position="152"/>
    </location>
</feature>
<protein>
    <recommendedName>
        <fullName evidence="3">2-C-methyl-D-erythritol 4-phosphate cytidylyltransferase</fullName>
        <ecNumber evidence="3">2.7.7.60</ecNumber>
    </recommendedName>
    <alternativeName>
        <fullName evidence="3">4-diphosphocytidyl-2C-methyl-D-erythritol synthase</fullName>
    </alternativeName>
    <alternativeName>
        <fullName evidence="3">MEP cytidylyltransferase</fullName>
        <shortName evidence="3">MCT</shortName>
    </alternativeName>
</protein>
<dbReference type="InterPro" id="IPR034683">
    <property type="entry name" value="IspD/TarI"/>
</dbReference>
<sequence>MKNYVIILAGGSGNRFQGDLPKQFSLLDSRPVLMHTISAYQNSTISPDIILVMNKNYFGYWDELCRQYNFRTPYIIVEGGKERFYSVKQGLNEIIDDGIVGIHDGVRPFVTDKLIIDAFLTAKNKGNAVPAVTAINTIRQSLDSKSSIALDRNTIHVVQNPQVFRVEEIRKAYKQLYDPLFTDDATVAEKYGININLIEGDRRNIKITHPLDLAIAHSILEYNQKTSLA</sequence>
<dbReference type="NCBIfam" id="NF001186">
    <property type="entry name" value="PRK00155.2-3"/>
    <property type="match status" value="1"/>
</dbReference>
<dbReference type="CDD" id="cd02516">
    <property type="entry name" value="CDP-ME_synthetase"/>
    <property type="match status" value="1"/>
</dbReference>
<dbReference type="InterPro" id="IPR050088">
    <property type="entry name" value="IspD/TarI_cytidylyltransf_bact"/>
</dbReference>
<dbReference type="EC" id="2.7.7.60" evidence="3"/>
<dbReference type="GO" id="GO:0050518">
    <property type="term" value="F:2-C-methyl-D-erythritol 4-phosphate cytidylyltransferase activity"/>
    <property type="evidence" value="ECO:0007669"/>
    <property type="project" value="UniProtKB-UniRule"/>
</dbReference>
<comment type="pathway">
    <text evidence="3">Isoprenoid biosynthesis; isopentenyl diphosphate biosynthesis via DXP pathway; isopentenyl diphosphate from 1-deoxy-D-xylulose 5-phosphate: step 2/6.</text>
</comment>
<dbReference type="Pfam" id="PF01128">
    <property type="entry name" value="IspD"/>
    <property type="match status" value="1"/>
</dbReference>
<dbReference type="AlphaFoldDB" id="A0A5M9H7W8"/>
<comment type="caution">
    <text evidence="4">The sequence shown here is derived from an EMBL/GenBank/DDBJ whole genome shotgun (WGS) entry which is preliminary data.</text>
</comment>
<keyword evidence="2 3" id="KW-0548">Nucleotidyltransferase</keyword>
<evidence type="ECO:0000256" key="1">
    <source>
        <dbReference type="ARBA" id="ARBA00022679"/>
    </source>
</evidence>
<dbReference type="InterPro" id="IPR029044">
    <property type="entry name" value="Nucleotide-diphossugar_trans"/>
</dbReference>
<dbReference type="EMBL" id="VWNE01000017">
    <property type="protein sequence ID" value="KAA8482399.1"/>
    <property type="molecule type" value="Genomic_DNA"/>
</dbReference>
<dbReference type="Gene3D" id="3.90.550.10">
    <property type="entry name" value="Spore Coat Polysaccharide Biosynthesis Protein SpsA, Chain A"/>
    <property type="match status" value="1"/>
</dbReference>
<dbReference type="PANTHER" id="PTHR32125">
    <property type="entry name" value="2-C-METHYL-D-ERYTHRITOL 4-PHOSPHATE CYTIDYLYLTRANSFERASE, CHLOROPLASTIC"/>
    <property type="match status" value="1"/>
</dbReference>
<dbReference type="OrthoDB" id="9806837at2"/>
<dbReference type="SUPFAM" id="SSF53448">
    <property type="entry name" value="Nucleotide-diphospho-sugar transferases"/>
    <property type="match status" value="1"/>
</dbReference>
<keyword evidence="5" id="KW-1185">Reference proteome</keyword>
<dbReference type="PANTHER" id="PTHR32125:SF4">
    <property type="entry name" value="2-C-METHYL-D-ERYTHRITOL 4-PHOSPHATE CYTIDYLYLTRANSFERASE, CHLOROPLASTIC"/>
    <property type="match status" value="1"/>
</dbReference>
<evidence type="ECO:0000313" key="5">
    <source>
        <dbReference type="Proteomes" id="UP000322918"/>
    </source>
</evidence>
<gene>
    <name evidence="3" type="primary">ispD</name>
    <name evidence="4" type="ORF">F1649_11850</name>
</gene>
<evidence type="ECO:0000256" key="2">
    <source>
        <dbReference type="ARBA" id="ARBA00022695"/>
    </source>
</evidence>
<feature type="site" description="Transition state stabilizer" evidence="3">
    <location>
        <position position="15"/>
    </location>
</feature>
<name>A0A5M9H7W8_9SPHI</name>
<organism evidence="4 5">
    <name type="scientific">Arcticibacter tournemirensis</name>
    <dbReference type="NCBI Taxonomy" id="699437"/>
    <lineage>
        <taxon>Bacteria</taxon>
        <taxon>Pseudomonadati</taxon>
        <taxon>Bacteroidota</taxon>
        <taxon>Sphingobacteriia</taxon>
        <taxon>Sphingobacteriales</taxon>
        <taxon>Sphingobacteriaceae</taxon>
        <taxon>Arcticibacter</taxon>
    </lineage>
</organism>
<comment type="catalytic activity">
    <reaction evidence="3">
        <text>2-C-methyl-D-erythritol 4-phosphate + CTP + H(+) = 4-CDP-2-C-methyl-D-erythritol + diphosphate</text>
        <dbReference type="Rhea" id="RHEA:13429"/>
        <dbReference type="ChEBI" id="CHEBI:15378"/>
        <dbReference type="ChEBI" id="CHEBI:33019"/>
        <dbReference type="ChEBI" id="CHEBI:37563"/>
        <dbReference type="ChEBI" id="CHEBI:57823"/>
        <dbReference type="ChEBI" id="CHEBI:58262"/>
        <dbReference type="EC" id="2.7.7.60"/>
    </reaction>
</comment>
<dbReference type="RefSeq" id="WP_141815789.1">
    <property type="nucleotide sequence ID" value="NZ_VFPL01000001.1"/>
</dbReference>
<comment type="similarity">
    <text evidence="3">Belongs to the IspD/TarI cytidylyltransferase family. IspD subfamily.</text>
</comment>
<dbReference type="InterPro" id="IPR001228">
    <property type="entry name" value="IspD"/>
</dbReference>
<keyword evidence="1 3" id="KW-0808">Transferase</keyword>
<dbReference type="HAMAP" id="MF_00108">
    <property type="entry name" value="IspD"/>
    <property type="match status" value="1"/>
</dbReference>